<feature type="transmembrane region" description="Helical" evidence="7">
    <location>
        <begin position="337"/>
        <end position="360"/>
    </location>
</feature>
<keyword evidence="5 7" id="KW-0472">Membrane</keyword>
<dbReference type="PANTHER" id="PTHR30572">
    <property type="entry name" value="MEMBRANE COMPONENT OF TRANSPORTER-RELATED"/>
    <property type="match status" value="1"/>
</dbReference>
<feature type="transmembrane region" description="Helical" evidence="7">
    <location>
        <begin position="46"/>
        <end position="67"/>
    </location>
</feature>
<comment type="similarity">
    <text evidence="6">Belongs to the ABC-4 integral membrane protein family.</text>
</comment>
<evidence type="ECO:0000256" key="6">
    <source>
        <dbReference type="ARBA" id="ARBA00038076"/>
    </source>
</evidence>
<dbReference type="Proteomes" id="UP001194273">
    <property type="component" value="Unassembled WGS sequence"/>
</dbReference>
<sequence>MAKHFKGEKDARGEKDRALAAAVAPRGNVFTRFTLRSLRANRVRTVVSVIGIALSCALITAVLTSVVSLTDALIQRTAEDEGWWYAEAAGITDDDLDRLRDEPGVVDWTGIADLGTVSLGKENGDLFGKYLYAKTWPAEQDGEKPLVRDPELVAGHAPEAPGEIVLPHYLQNVELAPCGLATAGGGPIKLGSKVTLDLGTRTVTSLTDGVSFTMTSLRGDYIDDATQSESFSADLGQLSGTVVGFYRSYGYSATLAMTGNAAYVYDDGSALERVMTDDSDATWASVLFRTENPAEAERLADDIVNVWSRDIDGGSTVHSSLIRWMGATPDTAIWNTLYQIAAILAAVVVVAGVSLVYNSFAISVAERTRQFGLLSSLGASRRQLRRTVLVEALVIGGVGIPVGLALGLLGCFVVFGLVGDGISALFGTDQAHVVISPGALGISAALALLTLFVSAWVPALRASRVSAVDAIRQTQDVRLSRRAVRTQRRAGRHGDAARISPGIAGRLFGIPGLIAHKNLTRSSSKGRVTVAALAVSVALLITSGAIADVMSYASNTAVDTMEGQDLVLSIDATGADADQTLALADGKVDGAGMQKALARYYDAARAATDATVNGYETRYVAEALLPAGMLGDDADLLGSVTSPLADGSRYGSVYLDFVDDATWKAYVESLGLPSSEFCDPAHPRAIAVDSYDINDGQTYANYRPFSGTGTIASLEFADLDGRFVSGIEDDPSGGLRVLYYDDKGDEQYLSYDEAVASEQDIEVGALADYPPDCVTSSGTLQLILPASAIDLAANAGYLRASMSLDTGGDAERANRAQDAIEKIAADYPELDVTYTNVADAKLQARLMTTTVNTFIFLFAAITGLIAVANVFNTLANALILRRREFAVLRSIGMGGRAFRRMVAYECASYALRGFLIGFALAALASAGLYQAMALSYSTYEFQLPWPQIGASLVVVLAVILVSVAYALRRCNSSNVVEALRADAL</sequence>
<gene>
    <name evidence="9" type="ORF">INF26_04290</name>
</gene>
<feature type="domain" description="ABC3 transporter permease C-terminal" evidence="8">
    <location>
        <begin position="857"/>
        <end position="971"/>
    </location>
</feature>
<keyword evidence="10" id="KW-1185">Reference proteome</keyword>
<reference evidence="9 10" key="1">
    <citation type="submission" date="2020-10" db="EMBL/GenBank/DDBJ databases">
        <title>ChiBAC.</title>
        <authorList>
            <person name="Zenner C."/>
            <person name="Hitch T.C.A."/>
            <person name="Clavel T."/>
        </authorList>
    </citation>
    <scope>NUCLEOTIDE SEQUENCE [LARGE SCALE GENOMIC DNA]</scope>
    <source>
        <strain evidence="9 10">DSM 107455</strain>
    </source>
</reference>
<feature type="transmembrane region" description="Helical" evidence="7">
    <location>
        <begin position="901"/>
        <end position="928"/>
    </location>
</feature>
<feature type="transmembrane region" description="Helical" evidence="7">
    <location>
        <begin position="438"/>
        <end position="457"/>
    </location>
</feature>
<evidence type="ECO:0000313" key="10">
    <source>
        <dbReference type="Proteomes" id="UP001194273"/>
    </source>
</evidence>
<accession>A0ABR9QSL8</accession>
<evidence type="ECO:0000256" key="3">
    <source>
        <dbReference type="ARBA" id="ARBA00022692"/>
    </source>
</evidence>
<keyword evidence="3 7" id="KW-0812">Transmembrane</keyword>
<keyword evidence="2" id="KW-1003">Cell membrane</keyword>
<dbReference type="InterPro" id="IPR050250">
    <property type="entry name" value="Macrolide_Exporter_MacB"/>
</dbReference>
<name>A0ABR9QSL8_9ACTN</name>
<evidence type="ECO:0000256" key="1">
    <source>
        <dbReference type="ARBA" id="ARBA00004651"/>
    </source>
</evidence>
<feature type="transmembrane region" description="Helical" evidence="7">
    <location>
        <begin position="528"/>
        <end position="547"/>
    </location>
</feature>
<evidence type="ECO:0000256" key="7">
    <source>
        <dbReference type="SAM" id="Phobius"/>
    </source>
</evidence>
<proteinExistence type="inferred from homology"/>
<dbReference type="RefSeq" id="WP_193529505.1">
    <property type="nucleotide sequence ID" value="NZ_JADCJZ010000002.1"/>
</dbReference>
<organism evidence="9 10">
    <name type="scientific">Thermophilibacter gallinarum</name>
    <dbReference type="NCBI Taxonomy" id="2779357"/>
    <lineage>
        <taxon>Bacteria</taxon>
        <taxon>Bacillati</taxon>
        <taxon>Actinomycetota</taxon>
        <taxon>Coriobacteriia</taxon>
        <taxon>Coriobacteriales</taxon>
        <taxon>Atopobiaceae</taxon>
        <taxon>Thermophilibacter</taxon>
    </lineage>
</organism>
<comment type="caution">
    <text evidence="9">The sequence shown here is derived from an EMBL/GenBank/DDBJ whole genome shotgun (WGS) entry which is preliminary data.</text>
</comment>
<evidence type="ECO:0000259" key="8">
    <source>
        <dbReference type="Pfam" id="PF02687"/>
    </source>
</evidence>
<evidence type="ECO:0000313" key="9">
    <source>
        <dbReference type="EMBL" id="MBE5024070.1"/>
    </source>
</evidence>
<dbReference type="InterPro" id="IPR003838">
    <property type="entry name" value="ABC3_permease_C"/>
</dbReference>
<evidence type="ECO:0000256" key="4">
    <source>
        <dbReference type="ARBA" id="ARBA00022989"/>
    </source>
</evidence>
<dbReference type="EMBL" id="JADCJZ010000002">
    <property type="protein sequence ID" value="MBE5024070.1"/>
    <property type="molecule type" value="Genomic_DNA"/>
</dbReference>
<feature type="domain" description="ABC3 transporter permease C-terminal" evidence="8">
    <location>
        <begin position="343"/>
        <end position="466"/>
    </location>
</feature>
<dbReference type="PANTHER" id="PTHR30572:SF4">
    <property type="entry name" value="ABC TRANSPORTER PERMEASE YTRF"/>
    <property type="match status" value="1"/>
</dbReference>
<evidence type="ECO:0000256" key="2">
    <source>
        <dbReference type="ARBA" id="ARBA00022475"/>
    </source>
</evidence>
<keyword evidence="4 7" id="KW-1133">Transmembrane helix</keyword>
<comment type="subcellular location">
    <subcellularLocation>
        <location evidence="1">Cell membrane</location>
        <topology evidence="1">Multi-pass membrane protein</topology>
    </subcellularLocation>
</comment>
<evidence type="ECO:0000256" key="5">
    <source>
        <dbReference type="ARBA" id="ARBA00023136"/>
    </source>
</evidence>
<protein>
    <submittedName>
        <fullName evidence="9">ABC transporter permease</fullName>
    </submittedName>
</protein>
<feature type="transmembrane region" description="Helical" evidence="7">
    <location>
        <begin position="388"/>
        <end position="418"/>
    </location>
</feature>
<feature type="transmembrane region" description="Helical" evidence="7">
    <location>
        <begin position="854"/>
        <end position="880"/>
    </location>
</feature>
<dbReference type="Pfam" id="PF02687">
    <property type="entry name" value="FtsX"/>
    <property type="match status" value="2"/>
</dbReference>
<feature type="transmembrane region" description="Helical" evidence="7">
    <location>
        <begin position="948"/>
        <end position="967"/>
    </location>
</feature>